<accession>A0A229P4E6</accession>
<proteinExistence type="predicted"/>
<sequence length="166" mass="17781">MNEEFATISNRNKSSIGVILVLFILLVIVVQTFCIPSGRRGPAGLTDNETVSAVSTISFYVVNNSTYRLILDSLRGDTSLPSPRDIPPGIGASSRYELTTYTPFGSSATAEYYATDSEGERVGEFSFRMLNLALGLGSEIRNIEVTGALVAAATGKTLYVNNSVLV</sequence>
<gene>
    <name evidence="2" type="ORF">CGZ75_11005</name>
</gene>
<evidence type="ECO:0000313" key="2">
    <source>
        <dbReference type="EMBL" id="OXM17122.1"/>
    </source>
</evidence>
<feature type="transmembrane region" description="Helical" evidence="1">
    <location>
        <begin position="15"/>
        <end position="35"/>
    </location>
</feature>
<dbReference type="Proteomes" id="UP000215145">
    <property type="component" value="Unassembled WGS sequence"/>
</dbReference>
<comment type="caution">
    <text evidence="2">The sequence shown here is derived from an EMBL/GenBank/DDBJ whole genome shotgun (WGS) entry which is preliminary data.</text>
</comment>
<dbReference type="OrthoDB" id="9847815at2"/>
<reference evidence="2 3" key="1">
    <citation type="submission" date="2017-07" db="EMBL/GenBank/DDBJ databases">
        <title>Paenibacillus herberti R33 genome sequencing and assembly.</title>
        <authorList>
            <person name="Su W."/>
        </authorList>
    </citation>
    <scope>NUCLEOTIDE SEQUENCE [LARGE SCALE GENOMIC DNA]</scope>
    <source>
        <strain evidence="2 3">R33</strain>
    </source>
</reference>
<keyword evidence="1" id="KW-0812">Transmembrane</keyword>
<name>A0A229P4E6_9BACL</name>
<evidence type="ECO:0000256" key="1">
    <source>
        <dbReference type="SAM" id="Phobius"/>
    </source>
</evidence>
<dbReference type="EMBL" id="NMUQ01000001">
    <property type="protein sequence ID" value="OXM17122.1"/>
    <property type="molecule type" value="Genomic_DNA"/>
</dbReference>
<dbReference type="RefSeq" id="WP_089524199.1">
    <property type="nucleotide sequence ID" value="NZ_NMUQ01000001.1"/>
</dbReference>
<keyword evidence="3" id="KW-1185">Reference proteome</keyword>
<keyword evidence="1" id="KW-0472">Membrane</keyword>
<keyword evidence="1" id="KW-1133">Transmembrane helix</keyword>
<evidence type="ECO:0000313" key="3">
    <source>
        <dbReference type="Proteomes" id="UP000215145"/>
    </source>
</evidence>
<dbReference type="AlphaFoldDB" id="A0A229P4E6"/>
<protein>
    <submittedName>
        <fullName evidence="2">Uncharacterized protein</fullName>
    </submittedName>
</protein>
<organism evidence="2 3">
    <name type="scientific">Paenibacillus herberti</name>
    <dbReference type="NCBI Taxonomy" id="1619309"/>
    <lineage>
        <taxon>Bacteria</taxon>
        <taxon>Bacillati</taxon>
        <taxon>Bacillota</taxon>
        <taxon>Bacilli</taxon>
        <taxon>Bacillales</taxon>
        <taxon>Paenibacillaceae</taxon>
        <taxon>Paenibacillus</taxon>
    </lineage>
</organism>